<dbReference type="GeneID" id="36517988"/>
<evidence type="ECO:0000313" key="3">
    <source>
        <dbReference type="EMBL" id="PRT56620.1"/>
    </source>
</evidence>
<sequence>MERRPNPPGWKKPKAPYNPYDPMDQRPAEGYPSEYKTPGRPRNWTMVPKEPSNYRQVKETMKRLNYTPRPMSEHYPGQYKVLRRKGQNNFNRGVRLMGRIATYGLVVYGIFFYRWNDGYDNIFSLPYRFQLRAREHFFSNLSDEQKEDLQGKQRGMVKKVKEGNEGLFKPAVSPDTNIALERPSRSHVIEAERRMQEREEAILRAVNIAQAKLESQSQSKSKWWPF</sequence>
<evidence type="ECO:0000313" key="4">
    <source>
        <dbReference type="Proteomes" id="UP000238350"/>
    </source>
</evidence>
<keyword evidence="4" id="KW-1185">Reference proteome</keyword>
<protein>
    <submittedName>
        <fullName evidence="3">Uncharacterized protein</fullName>
    </submittedName>
</protein>
<gene>
    <name evidence="3" type="ORF">B9G98_04240</name>
</gene>
<evidence type="ECO:0000256" key="1">
    <source>
        <dbReference type="SAM" id="MobiDB-lite"/>
    </source>
</evidence>
<reference evidence="3 4" key="1">
    <citation type="submission" date="2017-04" db="EMBL/GenBank/DDBJ databases">
        <title>Genome sequencing of [Candida] sorbophila.</title>
        <authorList>
            <person name="Ahn J.O."/>
        </authorList>
    </citation>
    <scope>NUCLEOTIDE SEQUENCE [LARGE SCALE GENOMIC DNA]</scope>
    <source>
        <strain evidence="3 4">DS02</strain>
    </source>
</reference>
<dbReference type="EMBL" id="NDIQ01000022">
    <property type="protein sequence ID" value="PRT56620.1"/>
    <property type="molecule type" value="Genomic_DNA"/>
</dbReference>
<keyword evidence="2" id="KW-0812">Transmembrane</keyword>
<name>A0A2T0FNR0_9ASCO</name>
<organism evidence="3 4">
    <name type="scientific">Wickerhamiella sorbophila</name>
    <dbReference type="NCBI Taxonomy" id="45607"/>
    <lineage>
        <taxon>Eukaryota</taxon>
        <taxon>Fungi</taxon>
        <taxon>Dikarya</taxon>
        <taxon>Ascomycota</taxon>
        <taxon>Saccharomycotina</taxon>
        <taxon>Dipodascomycetes</taxon>
        <taxon>Dipodascales</taxon>
        <taxon>Trichomonascaceae</taxon>
        <taxon>Wickerhamiella</taxon>
    </lineage>
</organism>
<dbReference type="OrthoDB" id="4083086at2759"/>
<dbReference type="Proteomes" id="UP000238350">
    <property type="component" value="Unassembled WGS sequence"/>
</dbReference>
<feature type="compositionally biased region" description="Pro residues" evidence="1">
    <location>
        <begin position="1"/>
        <end position="10"/>
    </location>
</feature>
<accession>A0A2T0FNR0</accession>
<comment type="caution">
    <text evidence="3">The sequence shown here is derived from an EMBL/GenBank/DDBJ whole genome shotgun (WGS) entry which is preliminary data.</text>
</comment>
<proteinExistence type="predicted"/>
<keyword evidence="2" id="KW-1133">Transmembrane helix</keyword>
<dbReference type="RefSeq" id="XP_024666565.1">
    <property type="nucleotide sequence ID" value="XM_024810797.1"/>
</dbReference>
<feature type="transmembrane region" description="Helical" evidence="2">
    <location>
        <begin position="96"/>
        <end position="115"/>
    </location>
</feature>
<keyword evidence="2" id="KW-0472">Membrane</keyword>
<feature type="region of interest" description="Disordered" evidence="1">
    <location>
        <begin position="1"/>
        <end position="43"/>
    </location>
</feature>
<dbReference type="AlphaFoldDB" id="A0A2T0FNR0"/>
<evidence type="ECO:0000256" key="2">
    <source>
        <dbReference type="SAM" id="Phobius"/>
    </source>
</evidence>